<dbReference type="HOGENOM" id="CLU_143122_2_1_2"/>
<comment type="similarity">
    <text evidence="6">Belongs to the archaeal Rpo10/eukaryotic RPB10 RNA polymerase subunit family.</text>
</comment>
<dbReference type="GO" id="GO:0003677">
    <property type="term" value="F:DNA binding"/>
    <property type="evidence" value="ECO:0007669"/>
    <property type="project" value="InterPro"/>
</dbReference>
<dbReference type="EMBL" id="CP000743">
    <property type="protein sequence ID" value="ABR56671.1"/>
    <property type="molecule type" value="Genomic_DNA"/>
</dbReference>
<feature type="binding site" evidence="6">
    <location>
        <position position="11"/>
    </location>
    <ligand>
        <name>Zn(2+)</name>
        <dbReference type="ChEBI" id="CHEBI:29105"/>
    </ligand>
</feature>
<comment type="subunit">
    <text evidence="6">Part of the RNA polymerase complex.</text>
</comment>
<dbReference type="eggNOG" id="arCOG04244">
    <property type="taxonomic scope" value="Archaea"/>
</dbReference>
<evidence type="ECO:0000256" key="4">
    <source>
        <dbReference type="ARBA" id="ARBA00022833"/>
    </source>
</evidence>
<dbReference type="GeneID" id="5326244"/>
<name>A6UVZ9_META3</name>
<dbReference type="InterPro" id="IPR000268">
    <property type="entry name" value="RPABC5/Rpb10"/>
</dbReference>
<gene>
    <name evidence="6" type="primary">rpo10</name>
    <name evidence="6" type="synonym">rpoN</name>
    <name evidence="7" type="ordered locus">Maeo_1094</name>
</gene>
<proteinExistence type="inferred from homology"/>
<dbReference type="InterPro" id="IPR023580">
    <property type="entry name" value="RNA_pol_su_RPB10"/>
</dbReference>
<accession>A6UVZ9</accession>
<sequence>MVMFPIRCFSCGGVISEVYGEYVSKLKEGADLSNALDELGIKKYCCRRMFISHSIDENGNELFDEVMKY</sequence>
<dbReference type="STRING" id="419665.Maeo_1094"/>
<dbReference type="AlphaFoldDB" id="A6UVZ9"/>
<comment type="catalytic activity">
    <reaction evidence="6">
        <text>RNA(n) + a ribonucleoside 5'-triphosphate = RNA(n+1) + diphosphate</text>
        <dbReference type="Rhea" id="RHEA:21248"/>
        <dbReference type="Rhea" id="RHEA-COMP:14527"/>
        <dbReference type="Rhea" id="RHEA-COMP:17342"/>
        <dbReference type="ChEBI" id="CHEBI:33019"/>
        <dbReference type="ChEBI" id="CHEBI:61557"/>
        <dbReference type="ChEBI" id="CHEBI:140395"/>
        <dbReference type="EC" id="2.7.7.6"/>
    </reaction>
</comment>
<dbReference type="InterPro" id="IPR020789">
    <property type="entry name" value="RNA_pol_suN_Zn-BS"/>
</dbReference>
<keyword evidence="5 6" id="KW-0804">Transcription</keyword>
<dbReference type="HAMAP" id="MF_00250">
    <property type="entry name" value="RNApol_arch_Rpo10"/>
    <property type="match status" value="1"/>
</dbReference>
<dbReference type="RefSeq" id="WP_011973803.1">
    <property type="nucleotide sequence ID" value="NC_009635.1"/>
</dbReference>
<evidence type="ECO:0000313" key="8">
    <source>
        <dbReference type="Proteomes" id="UP000001106"/>
    </source>
</evidence>
<keyword evidence="3 6" id="KW-0479">Metal-binding</keyword>
<dbReference type="GO" id="GO:0008270">
    <property type="term" value="F:zinc ion binding"/>
    <property type="evidence" value="ECO:0007669"/>
    <property type="project" value="UniProtKB-UniRule"/>
</dbReference>
<dbReference type="Gene3D" id="1.10.10.60">
    <property type="entry name" value="Homeodomain-like"/>
    <property type="match status" value="1"/>
</dbReference>
<organism evidence="7 8">
    <name type="scientific">Methanococcus aeolicus (strain ATCC BAA-1280 / DSM 17508 / OCM 812 / Nankai-3)</name>
    <dbReference type="NCBI Taxonomy" id="419665"/>
    <lineage>
        <taxon>Archaea</taxon>
        <taxon>Methanobacteriati</taxon>
        <taxon>Methanobacteriota</taxon>
        <taxon>Methanomada group</taxon>
        <taxon>Methanococci</taxon>
        <taxon>Methanococcales</taxon>
        <taxon>Methanococcaceae</taxon>
        <taxon>Methanococcus</taxon>
    </lineage>
</organism>
<dbReference type="GO" id="GO:0005737">
    <property type="term" value="C:cytoplasm"/>
    <property type="evidence" value="ECO:0007669"/>
    <property type="project" value="UniProtKB-SubCell"/>
</dbReference>
<dbReference type="PIRSF" id="PIRSF005653">
    <property type="entry name" value="RNA_pol_N/8_sub"/>
    <property type="match status" value="1"/>
</dbReference>
<evidence type="ECO:0000256" key="5">
    <source>
        <dbReference type="ARBA" id="ARBA00023163"/>
    </source>
</evidence>
<dbReference type="SUPFAM" id="SSF46924">
    <property type="entry name" value="RNA polymerase subunit RPB10"/>
    <property type="match status" value="1"/>
</dbReference>
<evidence type="ECO:0000256" key="2">
    <source>
        <dbReference type="ARBA" id="ARBA00022695"/>
    </source>
</evidence>
<dbReference type="PANTHER" id="PTHR23431:SF3">
    <property type="entry name" value="DNA-DIRECTED RNA POLYMERASES I, II, AND III SUBUNIT RPABC5"/>
    <property type="match status" value="1"/>
</dbReference>
<comment type="function">
    <text evidence="6">DNA-dependent RNA polymerase (RNAP) catalyzes the transcription of DNA into RNA using the four ribonucleoside triphosphates as substrates.</text>
</comment>
<keyword evidence="2 6" id="KW-0548">Nucleotidyltransferase</keyword>
<dbReference type="PROSITE" id="PS01112">
    <property type="entry name" value="RNA_POL_N_8KD"/>
    <property type="match status" value="1"/>
</dbReference>
<dbReference type="GO" id="GO:0006351">
    <property type="term" value="P:DNA-templated transcription"/>
    <property type="evidence" value="ECO:0007669"/>
    <property type="project" value="UniProtKB-UniRule"/>
</dbReference>
<comment type="subcellular location">
    <subcellularLocation>
        <location evidence="6">Cytoplasm</location>
    </subcellularLocation>
</comment>
<dbReference type="EC" id="2.7.7.6" evidence="6"/>
<keyword evidence="6" id="KW-0963">Cytoplasm</keyword>
<dbReference type="NCBIfam" id="NF003089">
    <property type="entry name" value="PRK04016.1"/>
    <property type="match status" value="1"/>
</dbReference>
<dbReference type="KEGG" id="mae:Maeo_1094"/>
<dbReference type="GO" id="GO:0003899">
    <property type="term" value="F:DNA-directed RNA polymerase activity"/>
    <property type="evidence" value="ECO:0007669"/>
    <property type="project" value="UniProtKB-UniRule"/>
</dbReference>
<dbReference type="Pfam" id="PF01194">
    <property type="entry name" value="RNA_pol_N"/>
    <property type="match status" value="1"/>
</dbReference>
<keyword evidence="8" id="KW-1185">Reference proteome</keyword>
<keyword evidence="4 6" id="KW-0862">Zinc</keyword>
<evidence type="ECO:0000256" key="1">
    <source>
        <dbReference type="ARBA" id="ARBA00022478"/>
    </source>
</evidence>
<dbReference type="GO" id="GO:0000428">
    <property type="term" value="C:DNA-directed RNA polymerase complex"/>
    <property type="evidence" value="ECO:0007669"/>
    <property type="project" value="UniProtKB-KW"/>
</dbReference>
<feature type="binding site" evidence="6">
    <location>
        <position position="46"/>
    </location>
    <ligand>
        <name>Zn(2+)</name>
        <dbReference type="ChEBI" id="CHEBI:29105"/>
    </ligand>
</feature>
<evidence type="ECO:0000256" key="6">
    <source>
        <dbReference type="HAMAP-Rule" id="MF_00250"/>
    </source>
</evidence>
<keyword evidence="1 6" id="KW-0240">DNA-directed RNA polymerase</keyword>
<dbReference type="PANTHER" id="PTHR23431">
    <property type="entry name" value="DNA-DIRECTED RNA POLYMERASES I, II, AND III SUBUNIT RPABC5 FAMILY MEMBER"/>
    <property type="match status" value="1"/>
</dbReference>
<protein>
    <recommendedName>
        <fullName evidence="6">DNA-directed RNA polymerase subunit Rpo10</fullName>
        <ecNumber evidence="6">2.7.7.6</ecNumber>
    </recommendedName>
    <alternativeName>
        <fullName evidence="6">DNA-directed RNA polymerase subunit N</fullName>
    </alternativeName>
</protein>
<reference evidence="7" key="1">
    <citation type="submission" date="2007-06" db="EMBL/GenBank/DDBJ databases">
        <title>Complete sequence of Methanococcus aeolicus Nankai-3.</title>
        <authorList>
            <consortium name="US DOE Joint Genome Institute"/>
            <person name="Copeland A."/>
            <person name="Lucas S."/>
            <person name="Lapidus A."/>
            <person name="Barry K."/>
            <person name="Glavina del Rio T."/>
            <person name="Dalin E."/>
            <person name="Tice H."/>
            <person name="Pitluck S."/>
            <person name="Chain P."/>
            <person name="Malfatti S."/>
            <person name="Shin M."/>
            <person name="Vergez L."/>
            <person name="Schmutz J."/>
            <person name="Larimer F."/>
            <person name="Land M."/>
            <person name="Hauser L."/>
            <person name="Kyrpides N."/>
            <person name="Lykidis A."/>
            <person name="Sieprawska-Lupa M."/>
            <person name="Whitman W.B."/>
            <person name="Richardson P."/>
        </authorList>
    </citation>
    <scope>NUCLEOTIDE SEQUENCE [LARGE SCALE GENOMIC DNA]</scope>
    <source>
        <strain evidence="7">Nankai-3</strain>
    </source>
</reference>
<feature type="binding site" evidence="6">
    <location>
        <position position="45"/>
    </location>
    <ligand>
        <name>Zn(2+)</name>
        <dbReference type="ChEBI" id="CHEBI:29105"/>
    </ligand>
</feature>
<feature type="binding site" evidence="6">
    <location>
        <position position="8"/>
    </location>
    <ligand>
        <name>Zn(2+)</name>
        <dbReference type="ChEBI" id="CHEBI:29105"/>
    </ligand>
</feature>
<dbReference type="OrthoDB" id="371754at2157"/>
<dbReference type="Proteomes" id="UP000001106">
    <property type="component" value="Chromosome"/>
</dbReference>
<keyword evidence="6" id="KW-0808">Transferase</keyword>
<comment type="cofactor">
    <cofactor evidence="6">
        <name>Zn(2+)</name>
        <dbReference type="ChEBI" id="CHEBI:29105"/>
    </cofactor>
    <text evidence="6">Binds 1 zinc ion.</text>
</comment>
<evidence type="ECO:0000313" key="7">
    <source>
        <dbReference type="EMBL" id="ABR56671.1"/>
    </source>
</evidence>
<evidence type="ECO:0000256" key="3">
    <source>
        <dbReference type="ARBA" id="ARBA00022723"/>
    </source>
</evidence>